<reference evidence="1 2" key="1">
    <citation type="submission" date="2021-06" db="EMBL/GenBank/DDBJ databases">
        <authorList>
            <person name="Palmer J.M."/>
        </authorList>
    </citation>
    <scope>NUCLEOTIDE SEQUENCE [LARGE SCALE GENOMIC DNA]</scope>
    <source>
        <strain evidence="1 2">AS_MEX2019</strain>
        <tissue evidence="1">Muscle</tissue>
    </source>
</reference>
<sequence length="81" mass="9281">RTVAGRAKQSSEEEFVHSRVKRFNQPPVWRNSKGRGKAKFFQSKRSEKETSLDPCCSSDFIHYTELKTLPFLEPTSVAVCC</sequence>
<keyword evidence="2" id="KW-1185">Reference proteome</keyword>
<comment type="caution">
    <text evidence="1">The sequence shown here is derived from an EMBL/GenBank/DDBJ whole genome shotgun (WGS) entry which is preliminary data.</text>
</comment>
<organism evidence="1 2">
    <name type="scientific">Ameca splendens</name>
    <dbReference type="NCBI Taxonomy" id="208324"/>
    <lineage>
        <taxon>Eukaryota</taxon>
        <taxon>Metazoa</taxon>
        <taxon>Chordata</taxon>
        <taxon>Craniata</taxon>
        <taxon>Vertebrata</taxon>
        <taxon>Euteleostomi</taxon>
        <taxon>Actinopterygii</taxon>
        <taxon>Neopterygii</taxon>
        <taxon>Teleostei</taxon>
        <taxon>Neoteleostei</taxon>
        <taxon>Acanthomorphata</taxon>
        <taxon>Ovalentaria</taxon>
        <taxon>Atherinomorphae</taxon>
        <taxon>Cyprinodontiformes</taxon>
        <taxon>Goodeidae</taxon>
        <taxon>Ameca</taxon>
    </lineage>
</organism>
<feature type="non-terminal residue" evidence="1">
    <location>
        <position position="1"/>
    </location>
</feature>
<accession>A0ABV0Y0Q7</accession>
<proteinExistence type="predicted"/>
<name>A0ABV0Y0Q7_9TELE</name>
<dbReference type="EMBL" id="JAHRIP010019442">
    <property type="protein sequence ID" value="MEQ2287280.1"/>
    <property type="molecule type" value="Genomic_DNA"/>
</dbReference>
<evidence type="ECO:0000313" key="2">
    <source>
        <dbReference type="Proteomes" id="UP001469553"/>
    </source>
</evidence>
<evidence type="ECO:0000313" key="1">
    <source>
        <dbReference type="EMBL" id="MEQ2287280.1"/>
    </source>
</evidence>
<dbReference type="Proteomes" id="UP001469553">
    <property type="component" value="Unassembled WGS sequence"/>
</dbReference>
<gene>
    <name evidence="1" type="ORF">AMECASPLE_010785</name>
</gene>
<protein>
    <submittedName>
        <fullName evidence="1">Uncharacterized protein</fullName>
    </submittedName>
</protein>